<evidence type="ECO:0000313" key="2">
    <source>
        <dbReference type="EMBL" id="MBW88404.1"/>
    </source>
</evidence>
<accession>A0A2P2J4J8</accession>
<dbReference type="AlphaFoldDB" id="A0A2P2J4J8"/>
<feature type="compositionally biased region" description="Basic and acidic residues" evidence="1">
    <location>
        <begin position="15"/>
        <end position="30"/>
    </location>
</feature>
<proteinExistence type="predicted"/>
<protein>
    <submittedName>
        <fullName evidence="2">Uncharacterized protein</fullName>
    </submittedName>
</protein>
<feature type="region of interest" description="Disordered" evidence="1">
    <location>
        <begin position="1"/>
        <end position="30"/>
    </location>
</feature>
<dbReference type="EMBL" id="GGEC01007921">
    <property type="protein sequence ID" value="MBW88404.1"/>
    <property type="molecule type" value="Transcribed_RNA"/>
</dbReference>
<sequence>MQADHFISSSYVPSLDEKPWRDHSATQKPP</sequence>
<evidence type="ECO:0000256" key="1">
    <source>
        <dbReference type="SAM" id="MobiDB-lite"/>
    </source>
</evidence>
<reference evidence="2" key="1">
    <citation type="submission" date="2018-02" db="EMBL/GenBank/DDBJ databases">
        <title>Rhizophora mucronata_Transcriptome.</title>
        <authorList>
            <person name="Meera S.P."/>
            <person name="Sreeshan A."/>
            <person name="Augustine A."/>
        </authorList>
    </citation>
    <scope>NUCLEOTIDE SEQUENCE</scope>
    <source>
        <tissue evidence="2">Leaf</tissue>
    </source>
</reference>
<name>A0A2P2J4J8_RHIMU</name>
<organism evidence="2">
    <name type="scientific">Rhizophora mucronata</name>
    <name type="common">Asiatic mangrove</name>
    <dbReference type="NCBI Taxonomy" id="61149"/>
    <lineage>
        <taxon>Eukaryota</taxon>
        <taxon>Viridiplantae</taxon>
        <taxon>Streptophyta</taxon>
        <taxon>Embryophyta</taxon>
        <taxon>Tracheophyta</taxon>
        <taxon>Spermatophyta</taxon>
        <taxon>Magnoliopsida</taxon>
        <taxon>eudicotyledons</taxon>
        <taxon>Gunneridae</taxon>
        <taxon>Pentapetalae</taxon>
        <taxon>rosids</taxon>
        <taxon>fabids</taxon>
        <taxon>Malpighiales</taxon>
        <taxon>Rhizophoraceae</taxon>
        <taxon>Rhizophora</taxon>
    </lineage>
</organism>